<gene>
    <name evidence="7" type="ORF">CLG94_11855</name>
</gene>
<dbReference type="Pfam" id="PF00072">
    <property type="entry name" value="Response_reg"/>
    <property type="match status" value="1"/>
</dbReference>
<feature type="domain" description="PAC" evidence="6">
    <location>
        <begin position="231"/>
        <end position="281"/>
    </location>
</feature>
<evidence type="ECO:0000259" key="5">
    <source>
        <dbReference type="PROSITE" id="PS50112"/>
    </source>
</evidence>
<feature type="domain" description="Response regulatory" evidence="4">
    <location>
        <begin position="7"/>
        <end position="124"/>
    </location>
</feature>
<dbReference type="InterPro" id="IPR001789">
    <property type="entry name" value="Sig_transdc_resp-reg_receiver"/>
</dbReference>
<dbReference type="GO" id="GO:0006355">
    <property type="term" value="P:regulation of DNA-templated transcription"/>
    <property type="evidence" value="ECO:0007669"/>
    <property type="project" value="InterPro"/>
</dbReference>
<dbReference type="PROSITE" id="PS50113">
    <property type="entry name" value="PAC"/>
    <property type="match status" value="1"/>
</dbReference>
<dbReference type="Gene3D" id="3.30.450.20">
    <property type="entry name" value="PAS domain"/>
    <property type="match status" value="1"/>
</dbReference>
<dbReference type="GO" id="GO:0000160">
    <property type="term" value="P:phosphorelay signal transduction system"/>
    <property type="evidence" value="ECO:0007669"/>
    <property type="project" value="InterPro"/>
</dbReference>
<feature type="region of interest" description="Disordered" evidence="3">
    <location>
        <begin position="314"/>
        <end position="337"/>
    </location>
</feature>
<evidence type="ECO:0000256" key="1">
    <source>
        <dbReference type="ARBA" id="ARBA00022553"/>
    </source>
</evidence>
<protein>
    <recommendedName>
        <fullName evidence="9">PAS domain S-box protein</fullName>
    </recommendedName>
</protein>
<dbReference type="InterPro" id="IPR013767">
    <property type="entry name" value="PAS_fold"/>
</dbReference>
<dbReference type="InterPro" id="IPR000700">
    <property type="entry name" value="PAS-assoc_C"/>
</dbReference>
<dbReference type="Gene3D" id="3.40.50.2300">
    <property type="match status" value="1"/>
</dbReference>
<keyword evidence="8" id="KW-1185">Reference proteome</keyword>
<reference evidence="8" key="2">
    <citation type="journal article" date="2018" name="Environ. Microbiol.">
        <title>Bloom of a denitrifying methanotroph, 'Candidatus Methylomirabilis limnetica', in a deep stratified lake.</title>
        <authorList>
            <person name="Graf J.S."/>
            <person name="Mayr M.J."/>
            <person name="Marchant H.K."/>
            <person name="Tienken D."/>
            <person name="Hach P.F."/>
            <person name="Brand A."/>
            <person name="Schubert C.J."/>
            <person name="Kuypers M.M."/>
            <person name="Milucka J."/>
        </authorList>
    </citation>
    <scope>NUCLEOTIDE SEQUENCE [LARGE SCALE GENOMIC DNA]</scope>
    <source>
        <strain evidence="8">Zug</strain>
    </source>
</reference>
<feature type="domain" description="PAS" evidence="5">
    <location>
        <begin position="154"/>
        <end position="224"/>
    </location>
</feature>
<dbReference type="PANTHER" id="PTHR44591">
    <property type="entry name" value="STRESS RESPONSE REGULATOR PROTEIN 1"/>
    <property type="match status" value="1"/>
</dbReference>
<dbReference type="RefSeq" id="WP_107563829.1">
    <property type="nucleotide sequence ID" value="NZ_NVQC01000032.1"/>
</dbReference>
<dbReference type="EMBL" id="NVQC01000032">
    <property type="protein sequence ID" value="PTL35033.1"/>
    <property type="molecule type" value="Genomic_DNA"/>
</dbReference>
<evidence type="ECO:0000259" key="4">
    <source>
        <dbReference type="PROSITE" id="PS50110"/>
    </source>
</evidence>
<dbReference type="AlphaFoldDB" id="A0A2T4TV92"/>
<feature type="compositionally biased region" description="Low complexity" evidence="3">
    <location>
        <begin position="323"/>
        <end position="337"/>
    </location>
</feature>
<dbReference type="CDD" id="cd00130">
    <property type="entry name" value="PAS"/>
    <property type="match status" value="1"/>
</dbReference>
<evidence type="ECO:0000313" key="8">
    <source>
        <dbReference type="Proteomes" id="UP000241436"/>
    </source>
</evidence>
<reference evidence="7 8" key="1">
    <citation type="submission" date="2017-09" db="EMBL/GenBank/DDBJ databases">
        <title>Bloom of a denitrifying methanotroph, Candidatus Methylomirabilis limnetica, in a deep stratified lake.</title>
        <authorList>
            <person name="Graf J.S."/>
            <person name="Marchant H.K."/>
            <person name="Tienken D."/>
            <person name="Hach P.F."/>
            <person name="Brand A."/>
            <person name="Schubert C.J."/>
            <person name="Kuypers M.M."/>
            <person name="Milucka J."/>
        </authorList>
    </citation>
    <scope>NUCLEOTIDE SEQUENCE [LARGE SCALE GENOMIC DNA]</scope>
    <source>
        <strain evidence="7 8">Zug</strain>
    </source>
</reference>
<dbReference type="InterPro" id="IPR000014">
    <property type="entry name" value="PAS"/>
</dbReference>
<name>A0A2T4TV92_9BACT</name>
<dbReference type="PROSITE" id="PS50110">
    <property type="entry name" value="RESPONSE_REGULATORY"/>
    <property type="match status" value="1"/>
</dbReference>
<dbReference type="SUPFAM" id="SSF55785">
    <property type="entry name" value="PYP-like sensor domain (PAS domain)"/>
    <property type="match status" value="1"/>
</dbReference>
<dbReference type="PROSITE" id="PS50112">
    <property type="entry name" value="PAS"/>
    <property type="match status" value="1"/>
</dbReference>
<keyword evidence="1 2" id="KW-0597">Phosphoprotein</keyword>
<accession>A0A2T4TV92</accession>
<evidence type="ECO:0000256" key="3">
    <source>
        <dbReference type="SAM" id="MobiDB-lite"/>
    </source>
</evidence>
<dbReference type="InterPro" id="IPR050595">
    <property type="entry name" value="Bact_response_regulator"/>
</dbReference>
<dbReference type="SUPFAM" id="SSF52172">
    <property type="entry name" value="CheY-like"/>
    <property type="match status" value="1"/>
</dbReference>
<dbReference type="InterPro" id="IPR011006">
    <property type="entry name" value="CheY-like_superfamily"/>
</dbReference>
<dbReference type="InterPro" id="IPR035965">
    <property type="entry name" value="PAS-like_dom_sf"/>
</dbReference>
<comment type="caution">
    <text evidence="7">The sequence shown here is derived from an EMBL/GenBank/DDBJ whole genome shotgun (WGS) entry which is preliminary data.</text>
</comment>
<dbReference type="Proteomes" id="UP000241436">
    <property type="component" value="Unassembled WGS sequence"/>
</dbReference>
<dbReference type="SMART" id="SM00448">
    <property type="entry name" value="REC"/>
    <property type="match status" value="1"/>
</dbReference>
<organism evidence="7 8">
    <name type="scientific">Candidatus Methylomirabilis limnetica</name>
    <dbReference type="NCBI Taxonomy" id="2033718"/>
    <lineage>
        <taxon>Bacteria</taxon>
        <taxon>Candidatus Methylomirabilota</taxon>
        <taxon>Candidatus Methylomirabilia</taxon>
        <taxon>Candidatus Methylomirabilales</taxon>
        <taxon>Candidatus Methylomirabilaceae</taxon>
        <taxon>Candidatus Methylomirabilis</taxon>
    </lineage>
</organism>
<dbReference type="NCBIfam" id="TIGR00229">
    <property type="entry name" value="sensory_box"/>
    <property type="match status" value="1"/>
</dbReference>
<evidence type="ECO:0000259" key="6">
    <source>
        <dbReference type="PROSITE" id="PS50113"/>
    </source>
</evidence>
<proteinExistence type="predicted"/>
<dbReference type="Pfam" id="PF00989">
    <property type="entry name" value="PAS"/>
    <property type="match status" value="1"/>
</dbReference>
<feature type="modified residue" description="4-aspartylphosphate" evidence="2">
    <location>
        <position position="56"/>
    </location>
</feature>
<dbReference type="PANTHER" id="PTHR44591:SF3">
    <property type="entry name" value="RESPONSE REGULATORY DOMAIN-CONTAINING PROTEIN"/>
    <property type="match status" value="1"/>
</dbReference>
<evidence type="ECO:0000313" key="7">
    <source>
        <dbReference type="EMBL" id="PTL35033.1"/>
    </source>
</evidence>
<dbReference type="SMART" id="SM00091">
    <property type="entry name" value="PAS"/>
    <property type="match status" value="1"/>
</dbReference>
<evidence type="ECO:0008006" key="9">
    <source>
        <dbReference type="Google" id="ProtNLM"/>
    </source>
</evidence>
<evidence type="ECO:0000256" key="2">
    <source>
        <dbReference type="PROSITE-ProRule" id="PRU00169"/>
    </source>
</evidence>
<sequence length="337" mass="37274">MGSAPRTVLVVEDDEHNRLLLETLLADDGLAATMVADGAAALAAVAARLPDLVILDILLPGGMDGFEVVRRLKADPRTQPIPIIILTALLDLESRIAGLQAGAEEFLCKPVDRIELTTRVRNLLKLKEYQDFLAEHNRILEERVLERTASLAASDEHFRAVTQTADAAIVTADAAGTIIGWNAGAERMFGYTGAEVIGQALTLLIPERYRERHLGGMQRVLAGGERHVIGKSVELHGMTKRGNEFPLELSLSEWETAQGRFFTGIIRDITERKQAQDALLSQLDELRRWEDVGLGREDRVQELKREINELCRRLDEPARYPSEEPAPAQSQAAKPKP</sequence>
<dbReference type="OrthoDB" id="9811749at2"/>